<feature type="compositionally biased region" description="Polar residues" evidence="10">
    <location>
        <begin position="73"/>
        <end position="82"/>
    </location>
</feature>
<feature type="compositionally biased region" description="Polar residues" evidence="10">
    <location>
        <begin position="93"/>
        <end position="107"/>
    </location>
</feature>
<dbReference type="InterPro" id="IPR037665">
    <property type="entry name" value="Nucleoporin_S59-like"/>
</dbReference>
<dbReference type="PANTHER" id="PTHR23198">
    <property type="entry name" value="NUCLEOPORIN"/>
    <property type="match status" value="1"/>
</dbReference>
<feature type="compositionally biased region" description="Polar residues" evidence="10">
    <location>
        <begin position="37"/>
        <end position="51"/>
    </location>
</feature>
<feature type="compositionally biased region" description="Low complexity" evidence="10">
    <location>
        <begin position="218"/>
        <end position="232"/>
    </location>
</feature>
<name>A0AAD7CR46_MYCRO</name>
<dbReference type="GO" id="GO:0034398">
    <property type="term" value="P:telomere tethering at nuclear periphery"/>
    <property type="evidence" value="ECO:0007669"/>
    <property type="project" value="TreeGrafter"/>
</dbReference>
<organism evidence="11 12">
    <name type="scientific">Mycena rosella</name>
    <name type="common">Pink bonnet</name>
    <name type="synonym">Agaricus rosellus</name>
    <dbReference type="NCBI Taxonomy" id="1033263"/>
    <lineage>
        <taxon>Eukaryota</taxon>
        <taxon>Fungi</taxon>
        <taxon>Dikarya</taxon>
        <taxon>Basidiomycota</taxon>
        <taxon>Agaricomycotina</taxon>
        <taxon>Agaricomycetes</taxon>
        <taxon>Agaricomycetidae</taxon>
        <taxon>Agaricales</taxon>
        <taxon>Marasmiineae</taxon>
        <taxon>Mycenaceae</taxon>
        <taxon>Mycena</taxon>
    </lineage>
</organism>
<evidence type="ECO:0000256" key="4">
    <source>
        <dbReference type="ARBA" id="ARBA00022816"/>
    </source>
</evidence>
<comment type="similarity">
    <text evidence="2">Belongs to the nucleoporin GLFG family.</text>
</comment>
<feature type="coiled-coil region" evidence="9">
    <location>
        <begin position="708"/>
        <end position="742"/>
    </location>
</feature>
<evidence type="ECO:0000256" key="10">
    <source>
        <dbReference type="SAM" id="MobiDB-lite"/>
    </source>
</evidence>
<protein>
    <submittedName>
        <fullName evidence="11">Uncharacterized protein</fullName>
    </submittedName>
</protein>
<dbReference type="GO" id="GO:0044614">
    <property type="term" value="C:nuclear pore cytoplasmic filaments"/>
    <property type="evidence" value="ECO:0007669"/>
    <property type="project" value="TreeGrafter"/>
</dbReference>
<dbReference type="FunFam" id="1.10.10.2360:FF:000001">
    <property type="entry name" value="Nuclear pore complex protein Nup98-Nup96"/>
    <property type="match status" value="1"/>
</dbReference>
<evidence type="ECO:0000313" key="12">
    <source>
        <dbReference type="Proteomes" id="UP001221757"/>
    </source>
</evidence>
<evidence type="ECO:0000256" key="1">
    <source>
        <dbReference type="ARBA" id="ARBA00004567"/>
    </source>
</evidence>
<dbReference type="GO" id="GO:0003723">
    <property type="term" value="F:RNA binding"/>
    <property type="evidence" value="ECO:0007669"/>
    <property type="project" value="TreeGrafter"/>
</dbReference>
<dbReference type="GO" id="GO:0051028">
    <property type="term" value="P:mRNA transport"/>
    <property type="evidence" value="ECO:0007669"/>
    <property type="project" value="UniProtKB-KW"/>
</dbReference>
<keyword evidence="7" id="KW-0906">Nuclear pore complex</keyword>
<keyword evidence="12" id="KW-1185">Reference proteome</keyword>
<reference evidence="11" key="1">
    <citation type="submission" date="2023-03" db="EMBL/GenBank/DDBJ databases">
        <title>Massive genome expansion in bonnet fungi (Mycena s.s.) driven by repeated elements and novel gene families across ecological guilds.</title>
        <authorList>
            <consortium name="Lawrence Berkeley National Laboratory"/>
            <person name="Harder C.B."/>
            <person name="Miyauchi S."/>
            <person name="Viragh M."/>
            <person name="Kuo A."/>
            <person name="Thoen E."/>
            <person name="Andreopoulos B."/>
            <person name="Lu D."/>
            <person name="Skrede I."/>
            <person name="Drula E."/>
            <person name="Henrissat B."/>
            <person name="Morin E."/>
            <person name="Kohler A."/>
            <person name="Barry K."/>
            <person name="LaButti K."/>
            <person name="Morin E."/>
            <person name="Salamov A."/>
            <person name="Lipzen A."/>
            <person name="Mereny Z."/>
            <person name="Hegedus B."/>
            <person name="Baldrian P."/>
            <person name="Stursova M."/>
            <person name="Weitz H."/>
            <person name="Taylor A."/>
            <person name="Grigoriev I.V."/>
            <person name="Nagy L.G."/>
            <person name="Martin F."/>
            <person name="Kauserud H."/>
        </authorList>
    </citation>
    <scope>NUCLEOTIDE SEQUENCE</scope>
    <source>
        <strain evidence="11">CBHHK067</strain>
    </source>
</reference>
<feature type="compositionally biased region" description="Polar residues" evidence="10">
    <location>
        <begin position="153"/>
        <end position="162"/>
    </location>
</feature>
<keyword evidence="6" id="KW-0811">Translocation</keyword>
<gene>
    <name evidence="11" type="ORF">B0H17DRAFT_1261507</name>
</gene>
<keyword evidence="3" id="KW-0813">Transport</keyword>
<dbReference type="GO" id="GO:0006606">
    <property type="term" value="P:protein import into nucleus"/>
    <property type="evidence" value="ECO:0007669"/>
    <property type="project" value="TreeGrafter"/>
</dbReference>
<evidence type="ECO:0000256" key="2">
    <source>
        <dbReference type="ARBA" id="ARBA00008926"/>
    </source>
</evidence>
<feature type="region of interest" description="Disordered" evidence="10">
    <location>
        <begin position="30"/>
        <end position="237"/>
    </location>
</feature>
<evidence type="ECO:0000313" key="11">
    <source>
        <dbReference type="EMBL" id="KAJ7659370.1"/>
    </source>
</evidence>
<evidence type="ECO:0000256" key="8">
    <source>
        <dbReference type="ARBA" id="ARBA00023242"/>
    </source>
</evidence>
<dbReference type="Gene3D" id="1.10.10.2360">
    <property type="match status" value="2"/>
</dbReference>
<dbReference type="EMBL" id="JARKIE010000272">
    <property type="protein sequence ID" value="KAJ7659370.1"/>
    <property type="molecule type" value="Genomic_DNA"/>
</dbReference>
<dbReference type="PANTHER" id="PTHR23198:SF6">
    <property type="entry name" value="NUCLEAR PORE COMPLEX PROTEIN NUP98-NUP96"/>
    <property type="match status" value="1"/>
</dbReference>
<dbReference type="GO" id="GO:0017056">
    <property type="term" value="F:structural constituent of nuclear pore"/>
    <property type="evidence" value="ECO:0007669"/>
    <property type="project" value="TreeGrafter"/>
</dbReference>
<dbReference type="Proteomes" id="UP001221757">
    <property type="component" value="Unassembled WGS sequence"/>
</dbReference>
<keyword evidence="5" id="KW-0653">Protein transport</keyword>
<dbReference type="GO" id="GO:0008139">
    <property type="term" value="F:nuclear localization sequence binding"/>
    <property type="evidence" value="ECO:0007669"/>
    <property type="project" value="TreeGrafter"/>
</dbReference>
<evidence type="ECO:0000256" key="6">
    <source>
        <dbReference type="ARBA" id="ARBA00023010"/>
    </source>
</evidence>
<comment type="caution">
    <text evidence="11">The sequence shown here is derived from an EMBL/GenBank/DDBJ whole genome shotgun (WGS) entry which is preliminary data.</text>
</comment>
<evidence type="ECO:0000256" key="5">
    <source>
        <dbReference type="ARBA" id="ARBA00022927"/>
    </source>
</evidence>
<proteinExistence type="inferred from homology"/>
<evidence type="ECO:0000256" key="9">
    <source>
        <dbReference type="SAM" id="Coils"/>
    </source>
</evidence>
<feature type="compositionally biased region" description="Polar residues" evidence="10">
    <location>
        <begin position="126"/>
        <end position="135"/>
    </location>
</feature>
<comment type="subcellular location">
    <subcellularLocation>
        <location evidence="1">Nucleus</location>
        <location evidence="1">Nuclear pore complex</location>
    </subcellularLocation>
</comment>
<sequence>MALSTHSMMEELSARMEEIAGKVEALTARMDALSPSLPRTDSQRSPPSQVKTEAPTLPRPFSFGSASKGFDFSSPSASNEEGTSAAPKGFSFFPTNARGSAQSQANVSSPPPMFPSASSGTDFARPNQSQTSGNSAVPPRPPFFFPLRDSPQAPKTAQTPSPSAFAPIGTESETRGTSPAPKAYVSSSPSEAPSQSQESRSSVHSQMIKDVPSFPRPSSLGSSGKDSGSSQSAQHSKDIAAAIAADFTQLSVKHSQAIPNSTNNSMENVPPVTTGSSNPPYAPYFEKDPAEASIIINYQSISCMPAYRGTSFEELRLLDYAQGRKTADSSSSQSAQRSKDIAAAIAADFSQLSVKYSQAIPNSSQYPSDRPNNLMGNVPPITTGSSNSPPAPHFEKDPAEASITNNYQSISRMPAIPTYRGTRFEELRFQDYAQGRKTAGAFGQSVVFGGVQHPHIEPRISYNCNNEAWIRHRLIDSKEPILFVGESMNRSLPVALAIMRESWDGIWASSLYKEEAQKLLTLLASAQDRSQVNVGFFGRLKKSSPWKSVPEMRHKLSELTNALDPKSHDEVVARLSLVVDATRLKTSIQGPTRNIWFQCPWISRRDNTNTTAKLLEGFISSAAAIQKSGEAVFLGLTAHTDYRDRYGLDNFKKVARKLGYEIFMDECFILHAIDAGYKHESVANTDIHRLLLDYHQTFVLVKREHSEHTSVKERISTQRKELEAQQEELELHLRDLRARETELSLVDEAMT</sequence>
<evidence type="ECO:0000256" key="3">
    <source>
        <dbReference type="ARBA" id="ARBA00022448"/>
    </source>
</evidence>
<dbReference type="GO" id="GO:0000973">
    <property type="term" value="P:post-transcriptional tethering of RNA polymerase II gene DNA at nuclear periphery"/>
    <property type="evidence" value="ECO:0007669"/>
    <property type="project" value="TreeGrafter"/>
</dbReference>
<accession>A0AAD7CR46</accession>
<keyword evidence="4" id="KW-0509">mRNA transport</keyword>
<evidence type="ECO:0000256" key="7">
    <source>
        <dbReference type="ARBA" id="ARBA00023132"/>
    </source>
</evidence>
<dbReference type="AlphaFoldDB" id="A0AAD7CR46"/>
<keyword evidence="8" id="KW-0539">Nucleus</keyword>
<feature type="compositionally biased region" description="Low complexity" evidence="10">
    <location>
        <begin position="185"/>
        <end position="205"/>
    </location>
</feature>
<dbReference type="GO" id="GO:0006405">
    <property type="term" value="P:RNA export from nucleus"/>
    <property type="evidence" value="ECO:0007669"/>
    <property type="project" value="TreeGrafter"/>
</dbReference>
<keyword evidence="9" id="KW-0175">Coiled coil</keyword>